<accession>C5A3T4</accession>
<evidence type="ECO:0000256" key="6">
    <source>
        <dbReference type="ARBA" id="ARBA00023049"/>
    </source>
</evidence>
<proteinExistence type="inferred from homology"/>
<dbReference type="Gene3D" id="3.40.630.10">
    <property type="entry name" value="Zn peptidases"/>
    <property type="match status" value="1"/>
</dbReference>
<dbReference type="Proteomes" id="UP000001488">
    <property type="component" value="Chromosome"/>
</dbReference>
<keyword evidence="3" id="KW-0645">Protease</keyword>
<evidence type="ECO:0000313" key="8">
    <source>
        <dbReference type="EMBL" id="ACS32896.1"/>
    </source>
</evidence>
<dbReference type="Pfam" id="PF00246">
    <property type="entry name" value="Peptidase_M14"/>
    <property type="match status" value="1"/>
</dbReference>
<dbReference type="SUPFAM" id="SSF53187">
    <property type="entry name" value="Zn-dependent exopeptidases"/>
    <property type="match status" value="1"/>
</dbReference>
<feature type="domain" description="Peptidase M14" evidence="7">
    <location>
        <begin position="1"/>
        <end position="286"/>
    </location>
</feature>
<dbReference type="PATRIC" id="fig|593117.10.peg.390"/>
<reference evidence="8 9" key="1">
    <citation type="journal article" date="2007" name="Genome Biol.">
        <title>Genome analysis and genome-wide proteomics of Thermococcus gammatolerans, the most radioresistant organism known amongst the Archaea.</title>
        <authorList>
            <person name="Zivanovic Y."/>
            <person name="Armengaud J."/>
            <person name="Lagorce A."/>
            <person name="Leplat C."/>
            <person name="Guerin P."/>
            <person name="Dutertre M."/>
            <person name="Anthouard V."/>
            <person name="Forterre P."/>
            <person name="Wincker P."/>
            <person name="Confalonieri F."/>
        </authorList>
    </citation>
    <scope>NUCLEOTIDE SEQUENCE [LARGE SCALE GENOMIC DNA]</scope>
    <source>
        <strain evidence="9">DSM 15229 / JCM 11827 / EJ3</strain>
    </source>
</reference>
<organism evidence="8 9">
    <name type="scientific">Thermococcus gammatolerans (strain DSM 15229 / JCM 11827 / EJ3)</name>
    <dbReference type="NCBI Taxonomy" id="593117"/>
    <lineage>
        <taxon>Archaea</taxon>
        <taxon>Methanobacteriati</taxon>
        <taxon>Methanobacteriota</taxon>
        <taxon>Thermococci</taxon>
        <taxon>Thermococcales</taxon>
        <taxon>Thermococcaceae</taxon>
        <taxon>Thermococcus</taxon>
    </lineage>
</organism>
<protein>
    <submittedName>
        <fullName evidence="8">Zinc carboxypeptidase, M14 family, putative carboxypeptidase A</fullName>
    </submittedName>
</protein>
<dbReference type="PANTHER" id="PTHR11705">
    <property type="entry name" value="PROTEASE FAMILY M14 CARBOXYPEPTIDASE A,B"/>
    <property type="match status" value="1"/>
</dbReference>
<evidence type="ECO:0000256" key="2">
    <source>
        <dbReference type="ARBA" id="ARBA00005988"/>
    </source>
</evidence>
<dbReference type="HOGENOM" id="CLU_707171_0_0_2"/>
<keyword evidence="9" id="KW-1185">Reference proteome</keyword>
<dbReference type="KEGG" id="tga:TGAM_0394"/>
<dbReference type="eggNOG" id="arCOG02889">
    <property type="taxonomic scope" value="Archaea"/>
</dbReference>
<comment type="similarity">
    <text evidence="2">Belongs to the peptidase M14 family.</text>
</comment>
<dbReference type="GO" id="GO:0008270">
    <property type="term" value="F:zinc ion binding"/>
    <property type="evidence" value="ECO:0007669"/>
    <property type="project" value="InterPro"/>
</dbReference>
<evidence type="ECO:0000313" key="9">
    <source>
        <dbReference type="Proteomes" id="UP000001488"/>
    </source>
</evidence>
<dbReference type="OrthoDB" id="92732at2157"/>
<evidence type="ECO:0000256" key="1">
    <source>
        <dbReference type="ARBA" id="ARBA00001947"/>
    </source>
</evidence>
<gene>
    <name evidence="8" type="ordered locus">TGAM_0394</name>
</gene>
<dbReference type="PROSITE" id="PS52035">
    <property type="entry name" value="PEPTIDASE_M14"/>
    <property type="match status" value="1"/>
</dbReference>
<evidence type="ECO:0000259" key="7">
    <source>
        <dbReference type="PROSITE" id="PS52035"/>
    </source>
</evidence>
<keyword evidence="8" id="KW-0121">Carboxypeptidase</keyword>
<dbReference type="GO" id="GO:0006508">
    <property type="term" value="P:proteolysis"/>
    <property type="evidence" value="ECO:0007669"/>
    <property type="project" value="UniProtKB-KW"/>
</dbReference>
<name>C5A3T4_THEGJ</name>
<dbReference type="InterPro" id="IPR000834">
    <property type="entry name" value="Peptidase_M14"/>
</dbReference>
<dbReference type="STRING" id="593117.TGAM_0394"/>
<dbReference type="GO" id="GO:0005615">
    <property type="term" value="C:extracellular space"/>
    <property type="evidence" value="ECO:0007669"/>
    <property type="project" value="TreeGrafter"/>
</dbReference>
<sequence length="390" mass="45470">MRAMVNPLFRLIPYEEVSRAVETSGWEYEVVGKSASGRNLYHVKMGKGKVRLLIVAGIHGTEPAPVNASVVLLNLLKERYPLGYNFERLKNVEVHLIPLANPDGFQLNYELFKKKDFEPHWSHVWEEARRNANGVDLNRDWMRLSQPETRAIHRVINEVDPHLVLDLHEFYARGGCPPKWADETEGFLSTLTDTPYNWVNEAIRLVSEKVAKEIARSLPWKPKMRHFMAEAHEFPIVPNNVLGSHVPFEGSAKVLVESWGTGLGNYLLPDRVGIHLNAILTAIEFMEENPERFIEMKKEWRREETKVGREYREFRVSGRELERAKEVLSLHGIEFEEREDELIVKMPQGRSRIAILLLDREHWYNQELRKRWKGPHTLDKFFDVNVEAVR</sequence>
<comment type="cofactor">
    <cofactor evidence="1">
        <name>Zn(2+)</name>
        <dbReference type="ChEBI" id="CHEBI:29105"/>
    </cofactor>
</comment>
<dbReference type="PaxDb" id="593117-TGAM_0394"/>
<keyword evidence="6" id="KW-0482">Metalloprotease</keyword>
<evidence type="ECO:0000256" key="4">
    <source>
        <dbReference type="ARBA" id="ARBA00022801"/>
    </source>
</evidence>
<keyword evidence="5" id="KW-0862">Zinc</keyword>
<evidence type="ECO:0000256" key="5">
    <source>
        <dbReference type="ARBA" id="ARBA00022833"/>
    </source>
</evidence>
<dbReference type="GO" id="GO:0004181">
    <property type="term" value="F:metallocarboxypeptidase activity"/>
    <property type="evidence" value="ECO:0007669"/>
    <property type="project" value="InterPro"/>
</dbReference>
<dbReference type="PANTHER" id="PTHR11705:SF143">
    <property type="entry name" value="SLL0236 PROTEIN"/>
    <property type="match status" value="1"/>
</dbReference>
<dbReference type="EMBL" id="CP001398">
    <property type="protein sequence ID" value="ACS32896.1"/>
    <property type="molecule type" value="Genomic_DNA"/>
</dbReference>
<keyword evidence="4" id="KW-0378">Hydrolase</keyword>
<evidence type="ECO:0000256" key="3">
    <source>
        <dbReference type="ARBA" id="ARBA00022670"/>
    </source>
</evidence>
<dbReference type="AlphaFoldDB" id="C5A3T4"/>